<dbReference type="VEuPathDB" id="AmoebaDB:NAEGRDRAFT_71889"/>
<name>D2VSC3_NAEGR</name>
<dbReference type="KEGG" id="ngr:NAEGRDRAFT_71889"/>
<dbReference type="GeneID" id="8854829"/>
<proteinExistence type="predicted"/>
<dbReference type="InterPro" id="IPR036322">
    <property type="entry name" value="WD40_repeat_dom_sf"/>
</dbReference>
<accession>D2VSC3</accession>
<evidence type="ECO:0000313" key="1">
    <source>
        <dbReference type="EMBL" id="EFC40319.1"/>
    </source>
</evidence>
<dbReference type="AlphaFoldDB" id="D2VSC3"/>
<reference evidence="1 2" key="1">
    <citation type="journal article" date="2010" name="Cell">
        <title>The genome of Naegleria gruberi illuminates early eukaryotic versatility.</title>
        <authorList>
            <person name="Fritz-Laylin L.K."/>
            <person name="Prochnik S.E."/>
            <person name="Ginger M.L."/>
            <person name="Dacks J.B."/>
            <person name="Carpenter M.L."/>
            <person name="Field M.C."/>
            <person name="Kuo A."/>
            <person name="Paredez A."/>
            <person name="Chapman J."/>
            <person name="Pham J."/>
            <person name="Shu S."/>
            <person name="Neupane R."/>
            <person name="Cipriano M."/>
            <person name="Mancuso J."/>
            <person name="Tu H."/>
            <person name="Salamov A."/>
            <person name="Lindquist E."/>
            <person name="Shapiro H."/>
            <person name="Lucas S."/>
            <person name="Grigoriev I.V."/>
            <person name="Cande W.Z."/>
            <person name="Fulton C."/>
            <person name="Rokhsar D.S."/>
            <person name="Dawson S.C."/>
        </authorList>
    </citation>
    <scope>NUCLEOTIDE SEQUENCE [LARGE SCALE GENOMIC DNA]</scope>
    <source>
        <strain evidence="1 2">NEG-M</strain>
    </source>
</reference>
<evidence type="ECO:0000313" key="2">
    <source>
        <dbReference type="Proteomes" id="UP000006671"/>
    </source>
</evidence>
<dbReference type="InParanoid" id="D2VSC3"/>
<keyword evidence="2" id="KW-1185">Reference proteome</keyword>
<gene>
    <name evidence="1" type="ORF">NAEGRDRAFT_71889</name>
</gene>
<sequence>MESPLKKKKLHHHNDEENIQIMNEQDDENVKIILSDSLYESKLFSNLQNQFGGRKFKEIQSEHTYIDHIRFTHDVKCIRTCPKKKNLLLLHYSKELSIYDLESKQEIRNIHFKTSEDFEIDDQGDFIYYITKEDYLTKSSLLDERSKLNTIWEEKINYQTFIFCESKNEIYVIDHFNTEFVMIHVLDVSNGELIREIVFPIMNLITECDGGHLTHEINQFYYDENGGRFYLAFESVLVDDEDSDDKTIHSLYVFEEKIGKTSKIHINYLISMIGILQENYFFCLDECRNVHIYSKNTNELKNSFTMNSTAQCIYFDMSTNRLFHKTTRCIEIFQLNIITKNESFPINREMCQAIKRLGGEFPQYLSQHHQVPNTVNFLRNINFRNTILKFVDNEIKEHFSLKELLCNSNIDNVPWGYLKQQKCWLFVIFEEVSNINDFPIYLCSSKDRQILSRTYTFSEFLSKCTPVEQVSVLEQEYLIDFHSIYQNLLQKGIIHPQTRKIDPNILLAKYREMVCKNIHIIELRNHFQYSTIKLENTEYTKMDLIVAAERIYSDATIPQSFIIE</sequence>
<dbReference type="RefSeq" id="XP_002673063.1">
    <property type="nucleotide sequence ID" value="XM_002673017.1"/>
</dbReference>
<protein>
    <submittedName>
        <fullName evidence="1">Predicted protein</fullName>
    </submittedName>
</protein>
<dbReference type="EMBL" id="GG738893">
    <property type="protein sequence ID" value="EFC40319.1"/>
    <property type="molecule type" value="Genomic_DNA"/>
</dbReference>
<dbReference type="Proteomes" id="UP000006671">
    <property type="component" value="Unassembled WGS sequence"/>
</dbReference>
<dbReference type="SUPFAM" id="SSF50978">
    <property type="entry name" value="WD40 repeat-like"/>
    <property type="match status" value="1"/>
</dbReference>
<organism evidence="2">
    <name type="scientific">Naegleria gruberi</name>
    <name type="common">Amoeba</name>
    <dbReference type="NCBI Taxonomy" id="5762"/>
    <lineage>
        <taxon>Eukaryota</taxon>
        <taxon>Discoba</taxon>
        <taxon>Heterolobosea</taxon>
        <taxon>Tetramitia</taxon>
        <taxon>Eutetramitia</taxon>
        <taxon>Vahlkampfiidae</taxon>
        <taxon>Naegleria</taxon>
    </lineage>
</organism>